<gene>
    <name evidence="3" type="ORF">BXYJ_LOCUS12598</name>
</gene>
<dbReference type="AlphaFoldDB" id="A0A1I7S5U9"/>
<dbReference type="Proteomes" id="UP000095284">
    <property type="component" value="Unplaced"/>
</dbReference>
<evidence type="ECO:0000313" key="6">
    <source>
        <dbReference type="WBParaSite" id="BXY_0838500.1"/>
    </source>
</evidence>
<feature type="compositionally biased region" description="Polar residues" evidence="1">
    <location>
        <begin position="203"/>
        <end position="217"/>
    </location>
</feature>
<feature type="compositionally biased region" description="Pro residues" evidence="1">
    <location>
        <begin position="294"/>
        <end position="304"/>
    </location>
</feature>
<feature type="compositionally biased region" description="Low complexity" evidence="1">
    <location>
        <begin position="225"/>
        <end position="238"/>
    </location>
</feature>
<dbReference type="EMBL" id="CAJFCV020000005">
    <property type="protein sequence ID" value="CAG9125085.1"/>
    <property type="molecule type" value="Genomic_DNA"/>
</dbReference>
<evidence type="ECO:0000313" key="4">
    <source>
        <dbReference type="Proteomes" id="UP000095284"/>
    </source>
</evidence>
<feature type="domain" description="WH1" evidence="2">
    <location>
        <begin position="1"/>
        <end position="110"/>
    </location>
</feature>
<dbReference type="InterPro" id="IPR011993">
    <property type="entry name" value="PH-like_dom_sf"/>
</dbReference>
<evidence type="ECO:0000256" key="1">
    <source>
        <dbReference type="SAM" id="MobiDB-lite"/>
    </source>
</evidence>
<dbReference type="Pfam" id="PF00568">
    <property type="entry name" value="WH1"/>
    <property type="match status" value="1"/>
</dbReference>
<dbReference type="InterPro" id="IPR038023">
    <property type="entry name" value="VASP_sf"/>
</dbReference>
<dbReference type="EMBL" id="CAJFDI010000005">
    <property type="protein sequence ID" value="CAD5232507.1"/>
    <property type="molecule type" value="Genomic_DNA"/>
</dbReference>
<feature type="compositionally biased region" description="Polar residues" evidence="1">
    <location>
        <begin position="145"/>
        <end position="167"/>
    </location>
</feature>
<dbReference type="InterPro" id="IPR000697">
    <property type="entry name" value="WH1/EVH1_dom"/>
</dbReference>
<dbReference type="SMR" id="A0A1I7S5U9"/>
<dbReference type="OrthoDB" id="10535973at2759"/>
<feature type="compositionally biased region" description="Polar residues" evidence="1">
    <location>
        <begin position="403"/>
        <end position="417"/>
    </location>
</feature>
<reference evidence="3" key="2">
    <citation type="submission" date="2020-09" db="EMBL/GenBank/DDBJ databases">
        <authorList>
            <person name="Kikuchi T."/>
        </authorList>
    </citation>
    <scope>NUCLEOTIDE SEQUENCE</scope>
    <source>
        <strain evidence="3">Ka4C1</strain>
    </source>
</reference>
<feature type="region of interest" description="Disordered" evidence="1">
    <location>
        <begin position="118"/>
        <end position="185"/>
    </location>
</feature>
<evidence type="ECO:0000313" key="3">
    <source>
        <dbReference type="EMBL" id="CAD5232507.1"/>
    </source>
</evidence>
<dbReference type="Proteomes" id="UP000659654">
    <property type="component" value="Unassembled WGS sequence"/>
</dbReference>
<dbReference type="SUPFAM" id="SSF118370">
    <property type="entry name" value="Vasodilator-stimulated phosphoprotein, VASP, tetramerisation domain"/>
    <property type="match status" value="1"/>
</dbReference>
<sequence>MEPKVLVYAQTARLMKHANQDWKDLSGQQSTMQVVQQQNQFFLVVGNATPSGYEALIEQNISLILKYDGDLDRNFLLFRNNQKIVYGLQFADKREAQQVDQVMERLIELTKNKPPVYQDPHAGFYAQGQNGSDPSFRSEGDADSLGSNGVRQYNYQTPHQTQQIGTHLSQQQQRRASQTSSGSSTTLQQNIYATAQLNGFNTPTNGQMALGQLQQPANGHPHHFSSSNGSLISNGSLGHQNGHPNGHSQPIRQPVAPPPQPPPQPPAQATNCAPPPPPPPPPPQAKVAQVSTSAPPPPPPPPPGLFKANGDPKTKPKTMADAIKAASEAKAANNANGIQVNKVPEKGATLSQNGSGALMDELQQKIRRMQNNAEVGSVGSAASTSSTISSASSEERQVPRPWQKTSNASLNSNPPQNGGTGTLTAHGHNGTNGTDSPKVRRKNTLTNGSSPEERYLTVADLERFKQDILLDFQRIVDKRTNEMIEILRQELQKR</sequence>
<dbReference type="WBParaSite" id="BXY_0838500.1">
    <property type="protein sequence ID" value="BXY_0838500.1"/>
    <property type="gene ID" value="BXY_0838500"/>
</dbReference>
<dbReference type="Gene3D" id="2.30.29.30">
    <property type="entry name" value="Pleckstrin-homology domain (PH domain)/Phosphotyrosine-binding domain (PTB)"/>
    <property type="match status" value="1"/>
</dbReference>
<feature type="compositionally biased region" description="Low complexity" evidence="1">
    <location>
        <begin position="374"/>
        <end position="392"/>
    </location>
</feature>
<dbReference type="SUPFAM" id="SSF50729">
    <property type="entry name" value="PH domain-like"/>
    <property type="match status" value="1"/>
</dbReference>
<dbReference type="PANTHER" id="PTHR11202">
    <property type="entry name" value="SPROUTY-RELATED, EVH1 DOMAIN-CONTAINING PROTEIN FAMILY MEMBER"/>
    <property type="match status" value="1"/>
</dbReference>
<feature type="compositionally biased region" description="Low complexity" evidence="1">
    <location>
        <begin position="168"/>
        <end position="185"/>
    </location>
</feature>
<keyword evidence="5" id="KW-1185">Reference proteome</keyword>
<proteinExistence type="predicted"/>
<protein>
    <submittedName>
        <fullName evidence="3">(pine wood nematode) hypothetical protein</fullName>
    </submittedName>
    <submittedName>
        <fullName evidence="6">WH1 domain-containing protein</fullName>
    </submittedName>
</protein>
<accession>A0A1I7S5U9</accession>
<feature type="compositionally biased region" description="Low complexity" evidence="1">
    <location>
        <begin position="320"/>
        <end position="336"/>
    </location>
</feature>
<name>A0A1I7S5U9_BURXY</name>
<feature type="compositionally biased region" description="Pro residues" evidence="1">
    <location>
        <begin position="255"/>
        <end position="266"/>
    </location>
</feature>
<evidence type="ECO:0000259" key="2">
    <source>
        <dbReference type="PROSITE" id="PS50229"/>
    </source>
</evidence>
<feature type="region of interest" description="Disordered" evidence="1">
    <location>
        <begin position="203"/>
        <end position="353"/>
    </location>
</feature>
<feature type="compositionally biased region" description="Pro residues" evidence="1">
    <location>
        <begin position="273"/>
        <end position="284"/>
    </location>
</feature>
<organism evidence="4 6">
    <name type="scientific">Bursaphelenchus xylophilus</name>
    <name type="common">Pinewood nematode worm</name>
    <name type="synonym">Aphelenchoides xylophilus</name>
    <dbReference type="NCBI Taxonomy" id="6326"/>
    <lineage>
        <taxon>Eukaryota</taxon>
        <taxon>Metazoa</taxon>
        <taxon>Ecdysozoa</taxon>
        <taxon>Nematoda</taxon>
        <taxon>Chromadorea</taxon>
        <taxon>Rhabditida</taxon>
        <taxon>Tylenchina</taxon>
        <taxon>Tylenchomorpha</taxon>
        <taxon>Aphelenchoidea</taxon>
        <taxon>Aphelenchoididae</taxon>
        <taxon>Bursaphelenchus</taxon>
    </lineage>
</organism>
<reference evidence="6" key="1">
    <citation type="submission" date="2016-11" db="UniProtKB">
        <authorList>
            <consortium name="WormBaseParasite"/>
        </authorList>
    </citation>
    <scope>IDENTIFICATION</scope>
</reference>
<dbReference type="Proteomes" id="UP000582659">
    <property type="component" value="Unassembled WGS sequence"/>
</dbReference>
<dbReference type="PROSITE" id="PS50229">
    <property type="entry name" value="WH1"/>
    <property type="match status" value="1"/>
</dbReference>
<feature type="region of interest" description="Disordered" evidence="1">
    <location>
        <begin position="374"/>
        <end position="451"/>
    </location>
</feature>
<dbReference type="GO" id="GO:0017124">
    <property type="term" value="F:SH3 domain binding"/>
    <property type="evidence" value="ECO:0007669"/>
    <property type="project" value="TreeGrafter"/>
</dbReference>
<evidence type="ECO:0000313" key="5">
    <source>
        <dbReference type="Proteomes" id="UP000659654"/>
    </source>
</evidence>
<dbReference type="PANTHER" id="PTHR11202:SF22">
    <property type="entry name" value="PROTEIN ENABLED"/>
    <property type="match status" value="1"/>
</dbReference>